<accession>A0A6B2L348</accession>
<protein>
    <recommendedName>
        <fullName evidence="5">Poly A polymerase head domain-containing protein</fullName>
    </recommendedName>
</protein>
<dbReference type="Pfam" id="PF01743">
    <property type="entry name" value="PolyA_pol"/>
    <property type="match status" value="1"/>
</dbReference>
<dbReference type="PANTHER" id="PTHR13734">
    <property type="entry name" value="TRNA-NUCLEOTIDYLTRANSFERASE"/>
    <property type="match status" value="1"/>
</dbReference>
<reference evidence="6" key="1">
    <citation type="journal article" date="2020" name="J. Eukaryot. Microbiol.">
        <title>De novo Sequencing, Assembly and Annotation of the Transcriptome for the Free-Living Testate Amoeba Arcella intermedia.</title>
        <authorList>
            <person name="Ribeiro G.M."/>
            <person name="Porfirio-Sousa A.L."/>
            <person name="Maurer-Alcala X.X."/>
            <person name="Katz L.A."/>
            <person name="Lahr D.J.G."/>
        </authorList>
    </citation>
    <scope>NUCLEOTIDE SEQUENCE</scope>
</reference>
<dbReference type="SUPFAM" id="SSF81891">
    <property type="entry name" value="Poly A polymerase C-terminal region-like"/>
    <property type="match status" value="1"/>
</dbReference>
<evidence type="ECO:0000259" key="5">
    <source>
        <dbReference type="Pfam" id="PF01743"/>
    </source>
</evidence>
<dbReference type="AlphaFoldDB" id="A0A6B2L348"/>
<dbReference type="GO" id="GO:0003723">
    <property type="term" value="F:RNA binding"/>
    <property type="evidence" value="ECO:0007669"/>
    <property type="project" value="UniProtKB-KW"/>
</dbReference>
<evidence type="ECO:0000256" key="3">
    <source>
        <dbReference type="ARBA" id="ARBA00022884"/>
    </source>
</evidence>
<evidence type="ECO:0000313" key="6">
    <source>
        <dbReference type="EMBL" id="NDV31414.1"/>
    </source>
</evidence>
<dbReference type="PANTHER" id="PTHR13734:SF5">
    <property type="entry name" value="CCA TRNA NUCLEOTIDYLTRANSFERASE, MITOCHONDRIAL"/>
    <property type="match status" value="1"/>
</dbReference>
<dbReference type="Gene3D" id="3.30.460.10">
    <property type="entry name" value="Beta Polymerase, domain 2"/>
    <property type="match status" value="1"/>
</dbReference>
<organism evidence="6">
    <name type="scientific">Arcella intermedia</name>
    <dbReference type="NCBI Taxonomy" id="1963864"/>
    <lineage>
        <taxon>Eukaryota</taxon>
        <taxon>Amoebozoa</taxon>
        <taxon>Tubulinea</taxon>
        <taxon>Elardia</taxon>
        <taxon>Arcellinida</taxon>
        <taxon>Sphaerothecina</taxon>
        <taxon>Arcellidae</taxon>
        <taxon>Arcella</taxon>
    </lineage>
</organism>
<dbReference type="GO" id="GO:0052929">
    <property type="term" value="F:ATP:3'-cytidine-cytidine-tRNA adenylyltransferase activity"/>
    <property type="evidence" value="ECO:0007669"/>
    <property type="project" value="TreeGrafter"/>
</dbReference>
<proteinExistence type="inferred from homology"/>
<keyword evidence="3 4" id="KW-0694">RNA-binding</keyword>
<keyword evidence="2 4" id="KW-0808">Transferase</keyword>
<evidence type="ECO:0000256" key="2">
    <source>
        <dbReference type="ARBA" id="ARBA00022679"/>
    </source>
</evidence>
<dbReference type="GO" id="GO:0001680">
    <property type="term" value="P:tRNA 3'-terminal CCA addition"/>
    <property type="evidence" value="ECO:0007669"/>
    <property type="project" value="UniProtKB-ARBA"/>
</dbReference>
<evidence type="ECO:0000256" key="1">
    <source>
        <dbReference type="ARBA" id="ARBA00007265"/>
    </source>
</evidence>
<dbReference type="EMBL" id="GIBP01002445">
    <property type="protein sequence ID" value="NDV31414.1"/>
    <property type="molecule type" value="Transcribed_RNA"/>
</dbReference>
<dbReference type="CDD" id="cd05398">
    <property type="entry name" value="NT_ClassII-CCAase"/>
    <property type="match status" value="1"/>
</dbReference>
<name>A0A6B2L348_9EUKA</name>
<dbReference type="SUPFAM" id="SSF81301">
    <property type="entry name" value="Nucleotidyltransferase"/>
    <property type="match status" value="1"/>
</dbReference>
<dbReference type="GO" id="GO:0052927">
    <property type="term" value="F:CC tRNA cytidylyltransferase activity"/>
    <property type="evidence" value="ECO:0007669"/>
    <property type="project" value="TreeGrafter"/>
</dbReference>
<comment type="similarity">
    <text evidence="1 4">Belongs to the tRNA nucleotidyltransferase/poly(A) polymerase family.</text>
</comment>
<feature type="domain" description="Poly A polymerase head" evidence="5">
    <location>
        <begin position="25"/>
        <end position="158"/>
    </location>
</feature>
<evidence type="ECO:0000256" key="4">
    <source>
        <dbReference type="RuleBase" id="RU003953"/>
    </source>
</evidence>
<dbReference type="InterPro" id="IPR002646">
    <property type="entry name" value="PolA_pol_head_dom"/>
</dbReference>
<sequence length="459" mass="52814">MTGEEQGLFRFLLQVQSKYCPSVTLRIAGGWVRDKLVQGASNDIDICLNMMGYPFAEYVNQELEVQGKEKHTIGLIKANPDLNKHLETASMRIEDTWVDFVNLRPAEYSLTKEQNIGTPYEDATYRDLTINSMFYNINEDVVEDWTQKGMVDLRGGVIDTPLPAMRTFCDDPLRVLRAIRFGVRFNFRLSPSVLEAAKDPEIKRKIGCEISRERIGKEIQGMMKGERAHMALSYIYELDLIDVVFQFPKSKVFNPEDKIKCFQSALKFNKISSIEIPEDQCKMVLLCSFLLPFGRYTYNVKSKEFLVISHIFLEALKYTKKDSDIAISYFSTYFKWAPIIKAYKETNTIDRVEVGMLLREAKKLWIGSLILGLLVEVEDVEEVISLYHHIQALITSKNLIGVWDLKPFFDGKQIMEILSLSPSPAIGELLIKEIQWILQNPSHNQDQCKQWLLSLPPTH</sequence>
<dbReference type="InterPro" id="IPR043519">
    <property type="entry name" value="NT_sf"/>
</dbReference>
<dbReference type="Gene3D" id="1.10.3090.10">
    <property type="entry name" value="cca-adding enzyme, domain 2"/>
    <property type="match status" value="1"/>
</dbReference>